<dbReference type="InterPro" id="IPR036047">
    <property type="entry name" value="F-box-like_dom_sf"/>
</dbReference>
<dbReference type="SUPFAM" id="SSF81383">
    <property type="entry name" value="F-box domain"/>
    <property type="match status" value="1"/>
</dbReference>
<dbReference type="EMBL" id="JAUIZM010000003">
    <property type="protein sequence ID" value="KAK1392363.1"/>
    <property type="molecule type" value="Genomic_DNA"/>
</dbReference>
<feature type="domain" description="F-box" evidence="2">
    <location>
        <begin position="1"/>
        <end position="43"/>
    </location>
</feature>
<evidence type="ECO:0000313" key="3">
    <source>
        <dbReference type="EMBL" id="KAK1392363.1"/>
    </source>
</evidence>
<dbReference type="NCBIfam" id="TIGR01640">
    <property type="entry name" value="F_box_assoc_1"/>
    <property type="match status" value="1"/>
</dbReference>
<dbReference type="InterPro" id="IPR001810">
    <property type="entry name" value="F-box_dom"/>
</dbReference>
<accession>A0AAD8IW67</accession>
<dbReference type="Pfam" id="PF07734">
    <property type="entry name" value="FBA_1"/>
    <property type="match status" value="1"/>
</dbReference>
<reference evidence="3" key="2">
    <citation type="submission" date="2023-05" db="EMBL/GenBank/DDBJ databases">
        <authorList>
            <person name="Schelkunov M.I."/>
        </authorList>
    </citation>
    <scope>NUCLEOTIDE SEQUENCE</scope>
    <source>
        <strain evidence="3">Hsosn_3</strain>
        <tissue evidence="3">Leaf</tissue>
    </source>
</reference>
<dbReference type="InterPro" id="IPR050796">
    <property type="entry name" value="SCF_F-box_component"/>
</dbReference>
<evidence type="ECO:0000259" key="2">
    <source>
        <dbReference type="PROSITE" id="PS50181"/>
    </source>
</evidence>
<evidence type="ECO:0000313" key="4">
    <source>
        <dbReference type="Proteomes" id="UP001237642"/>
    </source>
</evidence>
<reference evidence="3" key="1">
    <citation type="submission" date="2023-02" db="EMBL/GenBank/DDBJ databases">
        <title>Genome of toxic invasive species Heracleum sosnowskyi carries increased number of genes despite the absence of recent whole-genome duplications.</title>
        <authorList>
            <person name="Schelkunov M."/>
            <person name="Shtratnikova V."/>
            <person name="Makarenko M."/>
            <person name="Klepikova A."/>
            <person name="Omelchenko D."/>
            <person name="Novikova G."/>
            <person name="Obukhova E."/>
            <person name="Bogdanov V."/>
            <person name="Penin A."/>
            <person name="Logacheva M."/>
        </authorList>
    </citation>
    <scope>NUCLEOTIDE SEQUENCE</scope>
    <source>
        <strain evidence="3">Hsosn_3</strain>
        <tissue evidence="3">Leaf</tissue>
    </source>
</reference>
<feature type="region of interest" description="Disordered" evidence="1">
    <location>
        <begin position="363"/>
        <end position="396"/>
    </location>
</feature>
<dbReference type="Proteomes" id="UP001237642">
    <property type="component" value="Unassembled WGS sequence"/>
</dbReference>
<dbReference type="SMART" id="SM00256">
    <property type="entry name" value="FBOX"/>
    <property type="match status" value="1"/>
</dbReference>
<dbReference type="Gene3D" id="1.20.1280.50">
    <property type="match status" value="1"/>
</dbReference>
<feature type="compositionally biased region" description="Basic and acidic residues" evidence="1">
    <location>
        <begin position="371"/>
        <end position="387"/>
    </location>
</feature>
<sequence>MALPCEMIDEILCRLSVKNLLRCRCVSKEWCSLIDSTAFVKKHLKTSRDCNAGFGLLMIKLGGDTKFYLASVDSLDEDSVVKIKNPLKTFLYGAEIVGASNGLMCVFKNDRKDVFLLNPIMRKSKKIAPAPPEFPSLFRRKERHIYGFGYDEVNDDYKVVMIAECYVKFRGLIVIVYSFKTNAWTRIQNVPKNIHFTGTRGVFASGSLHWLAFEKRGNSKDIILGFDLELEQFKEVPFPPIDMTRDSSKSRFLADVGEYLCILDRPSYHVNVWLMNYPGAESTWYKALSTGQEEIRGTMRSNELIAFSRSGKDVLLQVCNPHYTKLAWYNLNRETVKNAGIRGLPFNFCSFLYTESLLQLTEDEPFQPEPSEDKEKKNTNKRRRDEFLSGGSSLRI</sequence>
<dbReference type="InterPro" id="IPR006527">
    <property type="entry name" value="F-box-assoc_dom_typ1"/>
</dbReference>
<keyword evidence="4" id="KW-1185">Reference proteome</keyword>
<organism evidence="3 4">
    <name type="scientific">Heracleum sosnowskyi</name>
    <dbReference type="NCBI Taxonomy" id="360622"/>
    <lineage>
        <taxon>Eukaryota</taxon>
        <taxon>Viridiplantae</taxon>
        <taxon>Streptophyta</taxon>
        <taxon>Embryophyta</taxon>
        <taxon>Tracheophyta</taxon>
        <taxon>Spermatophyta</taxon>
        <taxon>Magnoliopsida</taxon>
        <taxon>eudicotyledons</taxon>
        <taxon>Gunneridae</taxon>
        <taxon>Pentapetalae</taxon>
        <taxon>asterids</taxon>
        <taxon>campanulids</taxon>
        <taxon>Apiales</taxon>
        <taxon>Apiaceae</taxon>
        <taxon>Apioideae</taxon>
        <taxon>apioid superclade</taxon>
        <taxon>Tordylieae</taxon>
        <taxon>Tordyliinae</taxon>
        <taxon>Heracleum</taxon>
    </lineage>
</organism>
<name>A0AAD8IW67_9APIA</name>
<evidence type="ECO:0000256" key="1">
    <source>
        <dbReference type="SAM" id="MobiDB-lite"/>
    </source>
</evidence>
<dbReference type="Pfam" id="PF00646">
    <property type="entry name" value="F-box"/>
    <property type="match status" value="1"/>
</dbReference>
<dbReference type="PANTHER" id="PTHR31672">
    <property type="entry name" value="BNACNNG10540D PROTEIN"/>
    <property type="match status" value="1"/>
</dbReference>
<dbReference type="AlphaFoldDB" id="A0AAD8IW67"/>
<gene>
    <name evidence="3" type="ORF">POM88_011419</name>
</gene>
<comment type="caution">
    <text evidence="3">The sequence shown here is derived from an EMBL/GenBank/DDBJ whole genome shotgun (WGS) entry which is preliminary data.</text>
</comment>
<protein>
    <submittedName>
        <fullName evidence="3">F-box domain-containing protein</fullName>
    </submittedName>
</protein>
<proteinExistence type="predicted"/>
<dbReference type="PANTHER" id="PTHR31672:SF13">
    <property type="entry name" value="F-BOX PROTEIN CPR30-LIKE"/>
    <property type="match status" value="1"/>
</dbReference>
<dbReference type="PROSITE" id="PS50181">
    <property type="entry name" value="FBOX"/>
    <property type="match status" value="1"/>
</dbReference>
<dbReference type="InterPro" id="IPR017451">
    <property type="entry name" value="F-box-assoc_interact_dom"/>
</dbReference>
<dbReference type="CDD" id="cd22157">
    <property type="entry name" value="F-box_AtFBW1-like"/>
    <property type="match status" value="1"/>
</dbReference>